<dbReference type="GO" id="GO:0004674">
    <property type="term" value="F:protein serine/threonine kinase activity"/>
    <property type="evidence" value="ECO:0007669"/>
    <property type="project" value="UniProtKB-KW"/>
</dbReference>
<keyword evidence="5 8" id="KW-0067">ATP-binding</keyword>
<comment type="similarity">
    <text evidence="9">Belongs to the protein kinase superfamily.</text>
</comment>
<reference evidence="11 12" key="1">
    <citation type="submission" date="2024-04" db="EMBL/GenBank/DDBJ databases">
        <authorList>
            <person name="Fracassetti M."/>
        </authorList>
    </citation>
    <scope>NUCLEOTIDE SEQUENCE [LARGE SCALE GENOMIC DNA]</scope>
</reference>
<evidence type="ECO:0000256" key="2">
    <source>
        <dbReference type="ARBA" id="ARBA00022679"/>
    </source>
</evidence>
<dbReference type="PROSITE" id="PS00108">
    <property type="entry name" value="PROTEIN_KINASE_ST"/>
    <property type="match status" value="1"/>
</dbReference>
<dbReference type="InterPro" id="IPR000719">
    <property type="entry name" value="Prot_kinase_dom"/>
</dbReference>
<dbReference type="InterPro" id="IPR001245">
    <property type="entry name" value="Ser-Thr/Tyr_kinase_cat_dom"/>
</dbReference>
<dbReference type="SUPFAM" id="SSF56112">
    <property type="entry name" value="Protein kinase-like (PK-like)"/>
    <property type="match status" value="1"/>
</dbReference>
<feature type="binding site" evidence="8">
    <location>
        <position position="96"/>
    </location>
    <ligand>
        <name>ATP</name>
        <dbReference type="ChEBI" id="CHEBI:30616"/>
    </ligand>
</feature>
<dbReference type="InterPro" id="IPR008271">
    <property type="entry name" value="Ser/Thr_kinase_AS"/>
</dbReference>
<sequence length="241" mass="26798">MGVHKRKQMKHKREFFKQNGGILLQQLLFKTNPNSSSSSLNNNNTARIFTEHELNLATKNFNKSMVVGRGGFGVVYKGTFSSSTSSSAATTVAIKKSMAIDRSQIEQFVNEVIVLSQIHHPNAVKLLGCCLETQVPLLVYEFITNGTLFEHVHEEGFKGSLPWETRLRIAVETAAALAYMHSNQIIHRDVKSANILLDDGFTAKVADFGVSRLVPFDEEQISTLVQGTLGYMDPEYFQSGI</sequence>
<organism evidence="11 12">
    <name type="scientific">Linum trigynum</name>
    <dbReference type="NCBI Taxonomy" id="586398"/>
    <lineage>
        <taxon>Eukaryota</taxon>
        <taxon>Viridiplantae</taxon>
        <taxon>Streptophyta</taxon>
        <taxon>Embryophyta</taxon>
        <taxon>Tracheophyta</taxon>
        <taxon>Spermatophyta</taxon>
        <taxon>Magnoliopsida</taxon>
        <taxon>eudicotyledons</taxon>
        <taxon>Gunneridae</taxon>
        <taxon>Pentapetalae</taxon>
        <taxon>rosids</taxon>
        <taxon>fabids</taxon>
        <taxon>Malpighiales</taxon>
        <taxon>Linaceae</taxon>
        <taxon>Linum</taxon>
    </lineage>
</organism>
<keyword evidence="2" id="KW-0808">Transferase</keyword>
<proteinExistence type="inferred from homology"/>
<evidence type="ECO:0000313" key="12">
    <source>
        <dbReference type="Proteomes" id="UP001497516"/>
    </source>
</evidence>
<evidence type="ECO:0000259" key="10">
    <source>
        <dbReference type="PROSITE" id="PS50011"/>
    </source>
</evidence>
<dbReference type="Proteomes" id="UP001497516">
    <property type="component" value="Chromosome 10"/>
</dbReference>
<gene>
    <name evidence="11" type="ORF">LTRI10_LOCUS9561</name>
</gene>
<dbReference type="AlphaFoldDB" id="A0AAV2D0G9"/>
<dbReference type="InterPro" id="IPR017441">
    <property type="entry name" value="Protein_kinase_ATP_BS"/>
</dbReference>
<comment type="catalytic activity">
    <reaction evidence="6">
        <text>L-seryl-[protein] + ATP = O-phospho-L-seryl-[protein] + ADP + H(+)</text>
        <dbReference type="Rhea" id="RHEA:17989"/>
        <dbReference type="Rhea" id="RHEA-COMP:9863"/>
        <dbReference type="Rhea" id="RHEA-COMP:11604"/>
        <dbReference type="ChEBI" id="CHEBI:15378"/>
        <dbReference type="ChEBI" id="CHEBI:29999"/>
        <dbReference type="ChEBI" id="CHEBI:30616"/>
        <dbReference type="ChEBI" id="CHEBI:83421"/>
        <dbReference type="ChEBI" id="CHEBI:456216"/>
    </reaction>
</comment>
<evidence type="ECO:0000256" key="5">
    <source>
        <dbReference type="ARBA" id="ARBA00022840"/>
    </source>
</evidence>
<dbReference type="GO" id="GO:0005524">
    <property type="term" value="F:ATP binding"/>
    <property type="evidence" value="ECO:0007669"/>
    <property type="project" value="UniProtKB-UniRule"/>
</dbReference>
<keyword evidence="4" id="KW-0418">Kinase</keyword>
<dbReference type="GO" id="GO:0005886">
    <property type="term" value="C:plasma membrane"/>
    <property type="evidence" value="ECO:0007669"/>
    <property type="project" value="TreeGrafter"/>
</dbReference>
<evidence type="ECO:0000256" key="6">
    <source>
        <dbReference type="ARBA" id="ARBA00047558"/>
    </source>
</evidence>
<keyword evidence="12" id="KW-1185">Reference proteome</keyword>
<dbReference type="GO" id="GO:0007166">
    <property type="term" value="P:cell surface receptor signaling pathway"/>
    <property type="evidence" value="ECO:0007669"/>
    <property type="project" value="InterPro"/>
</dbReference>
<keyword evidence="1 9" id="KW-0723">Serine/threonine-protein kinase</keyword>
<dbReference type="InterPro" id="IPR011009">
    <property type="entry name" value="Kinase-like_dom_sf"/>
</dbReference>
<protein>
    <recommendedName>
        <fullName evidence="10">Protein kinase domain-containing protein</fullName>
    </recommendedName>
</protein>
<evidence type="ECO:0000256" key="9">
    <source>
        <dbReference type="RuleBase" id="RU000304"/>
    </source>
</evidence>
<dbReference type="PROSITE" id="PS50011">
    <property type="entry name" value="PROTEIN_KINASE_DOM"/>
    <property type="match status" value="1"/>
</dbReference>
<comment type="catalytic activity">
    <reaction evidence="7">
        <text>L-threonyl-[protein] + ATP = O-phospho-L-threonyl-[protein] + ADP + H(+)</text>
        <dbReference type="Rhea" id="RHEA:46608"/>
        <dbReference type="Rhea" id="RHEA-COMP:11060"/>
        <dbReference type="Rhea" id="RHEA-COMP:11605"/>
        <dbReference type="ChEBI" id="CHEBI:15378"/>
        <dbReference type="ChEBI" id="CHEBI:30013"/>
        <dbReference type="ChEBI" id="CHEBI:30616"/>
        <dbReference type="ChEBI" id="CHEBI:61977"/>
        <dbReference type="ChEBI" id="CHEBI:456216"/>
    </reaction>
</comment>
<evidence type="ECO:0000256" key="7">
    <source>
        <dbReference type="ARBA" id="ARBA00047951"/>
    </source>
</evidence>
<dbReference type="Pfam" id="PF07714">
    <property type="entry name" value="PK_Tyr_Ser-Thr"/>
    <property type="match status" value="1"/>
</dbReference>
<evidence type="ECO:0000313" key="11">
    <source>
        <dbReference type="EMBL" id="CAL1362663.1"/>
    </source>
</evidence>
<evidence type="ECO:0000256" key="3">
    <source>
        <dbReference type="ARBA" id="ARBA00022741"/>
    </source>
</evidence>
<evidence type="ECO:0000256" key="4">
    <source>
        <dbReference type="ARBA" id="ARBA00022777"/>
    </source>
</evidence>
<name>A0AAV2D0G9_9ROSI</name>
<feature type="domain" description="Protein kinase" evidence="10">
    <location>
        <begin position="61"/>
        <end position="241"/>
    </location>
</feature>
<dbReference type="EMBL" id="OZ034814">
    <property type="protein sequence ID" value="CAL1362663.1"/>
    <property type="molecule type" value="Genomic_DNA"/>
</dbReference>
<keyword evidence="3 8" id="KW-0547">Nucleotide-binding</keyword>
<evidence type="ECO:0000256" key="8">
    <source>
        <dbReference type="PROSITE-ProRule" id="PRU10141"/>
    </source>
</evidence>
<dbReference type="FunFam" id="3.30.200.20:FF:001380">
    <property type="entry name" value="Protein kinase superfamily protein"/>
    <property type="match status" value="1"/>
</dbReference>
<dbReference type="PANTHER" id="PTHR27005:SF511">
    <property type="entry name" value="WALL-ASSOCIATED RECEPTOR KINASE 1-RELATED"/>
    <property type="match status" value="1"/>
</dbReference>
<dbReference type="PANTHER" id="PTHR27005">
    <property type="entry name" value="WALL-ASSOCIATED RECEPTOR KINASE-LIKE 21"/>
    <property type="match status" value="1"/>
</dbReference>
<dbReference type="PIRSF" id="PIRSF000654">
    <property type="entry name" value="Integrin-linked_kinase"/>
    <property type="match status" value="1"/>
</dbReference>
<dbReference type="Gene3D" id="3.30.200.20">
    <property type="entry name" value="Phosphorylase Kinase, domain 1"/>
    <property type="match status" value="1"/>
</dbReference>
<dbReference type="PROSITE" id="PS00107">
    <property type="entry name" value="PROTEIN_KINASE_ATP"/>
    <property type="match status" value="1"/>
</dbReference>
<dbReference type="SMART" id="SM00220">
    <property type="entry name" value="S_TKc"/>
    <property type="match status" value="1"/>
</dbReference>
<dbReference type="InterPro" id="IPR045274">
    <property type="entry name" value="WAK-like"/>
</dbReference>
<dbReference type="Gene3D" id="1.10.510.10">
    <property type="entry name" value="Transferase(Phosphotransferase) domain 1"/>
    <property type="match status" value="1"/>
</dbReference>
<evidence type="ECO:0000256" key="1">
    <source>
        <dbReference type="ARBA" id="ARBA00022527"/>
    </source>
</evidence>
<accession>A0AAV2D0G9</accession>